<evidence type="ECO:0000256" key="1">
    <source>
        <dbReference type="ARBA" id="ARBA00022723"/>
    </source>
</evidence>
<dbReference type="GO" id="GO:0008270">
    <property type="term" value="F:zinc ion binding"/>
    <property type="evidence" value="ECO:0007669"/>
    <property type="project" value="InterPro"/>
</dbReference>
<dbReference type="RefSeq" id="XP_064854735.1">
    <property type="nucleotide sequence ID" value="XM_064998663.1"/>
</dbReference>
<evidence type="ECO:0000259" key="9">
    <source>
        <dbReference type="PROSITE" id="PS50048"/>
    </source>
</evidence>
<dbReference type="GeneID" id="90075714"/>
<dbReference type="Pfam" id="PF00172">
    <property type="entry name" value="Zn_clus"/>
    <property type="match status" value="1"/>
</dbReference>
<keyword evidence="11" id="KW-1185">Reference proteome</keyword>
<feature type="region of interest" description="Disordered" evidence="8">
    <location>
        <begin position="978"/>
        <end position="1021"/>
    </location>
</feature>
<dbReference type="InterPro" id="IPR007219">
    <property type="entry name" value="XnlR_reg_dom"/>
</dbReference>
<dbReference type="InterPro" id="IPR036864">
    <property type="entry name" value="Zn2-C6_fun-type_DNA-bd_sf"/>
</dbReference>
<keyword evidence="3" id="KW-0805">Transcription regulation</keyword>
<feature type="domain" description="Zn(2)-C6 fungal-type" evidence="9">
    <location>
        <begin position="36"/>
        <end position="68"/>
    </location>
</feature>
<dbReference type="SMART" id="SM00066">
    <property type="entry name" value="GAL4"/>
    <property type="match status" value="1"/>
</dbReference>
<dbReference type="CDD" id="cd12148">
    <property type="entry name" value="fungal_TF_MHR"/>
    <property type="match status" value="1"/>
</dbReference>
<organism evidence="10 11">
    <name type="scientific">Saccharomycopsis crataegensis</name>
    <dbReference type="NCBI Taxonomy" id="43959"/>
    <lineage>
        <taxon>Eukaryota</taxon>
        <taxon>Fungi</taxon>
        <taxon>Dikarya</taxon>
        <taxon>Ascomycota</taxon>
        <taxon>Saccharomycotina</taxon>
        <taxon>Saccharomycetes</taxon>
        <taxon>Saccharomycopsidaceae</taxon>
        <taxon>Saccharomycopsis</taxon>
    </lineage>
</organism>
<dbReference type="Gene3D" id="4.10.240.10">
    <property type="entry name" value="Zn(2)-C6 fungal-type DNA-binding domain"/>
    <property type="match status" value="1"/>
</dbReference>
<proteinExistence type="predicted"/>
<dbReference type="SMART" id="SM00906">
    <property type="entry name" value="Fungal_trans"/>
    <property type="match status" value="1"/>
</dbReference>
<comment type="caution">
    <text evidence="10">The sequence shown here is derived from an EMBL/GenBank/DDBJ whole genome shotgun (WGS) entry which is preliminary data.</text>
</comment>
<keyword evidence="1" id="KW-0479">Metal-binding</keyword>
<evidence type="ECO:0000256" key="5">
    <source>
        <dbReference type="ARBA" id="ARBA00023163"/>
    </source>
</evidence>
<dbReference type="PROSITE" id="PS50048">
    <property type="entry name" value="ZN2_CY6_FUNGAL_2"/>
    <property type="match status" value="1"/>
</dbReference>
<feature type="compositionally biased region" description="Low complexity" evidence="8">
    <location>
        <begin position="978"/>
        <end position="1010"/>
    </location>
</feature>
<dbReference type="InterPro" id="IPR018170">
    <property type="entry name" value="Aldo/ket_reductase_CS"/>
</dbReference>
<keyword evidence="5" id="KW-0804">Transcription</keyword>
<keyword evidence="4" id="KW-0238">DNA-binding</keyword>
<evidence type="ECO:0000313" key="11">
    <source>
        <dbReference type="Proteomes" id="UP001360560"/>
    </source>
</evidence>
<accession>A0AAV5QTB8</accession>
<dbReference type="PROSITE" id="PS00463">
    <property type="entry name" value="ZN2_CY6_FUNGAL_1"/>
    <property type="match status" value="1"/>
</dbReference>
<reference evidence="10 11" key="1">
    <citation type="journal article" date="2023" name="Elife">
        <title>Identification of key yeast species and microbe-microbe interactions impacting larval growth of Drosophila in the wild.</title>
        <authorList>
            <person name="Mure A."/>
            <person name="Sugiura Y."/>
            <person name="Maeda R."/>
            <person name="Honda K."/>
            <person name="Sakurai N."/>
            <person name="Takahashi Y."/>
            <person name="Watada M."/>
            <person name="Katoh T."/>
            <person name="Gotoh A."/>
            <person name="Gotoh Y."/>
            <person name="Taniguchi I."/>
            <person name="Nakamura K."/>
            <person name="Hayashi T."/>
            <person name="Katayama T."/>
            <person name="Uemura T."/>
            <person name="Hattori Y."/>
        </authorList>
    </citation>
    <scope>NUCLEOTIDE SEQUENCE [LARGE SCALE GENOMIC DNA]</scope>
    <source>
        <strain evidence="10 11">SC-9</strain>
    </source>
</reference>
<feature type="compositionally biased region" description="Basic and acidic residues" evidence="8">
    <location>
        <begin position="773"/>
        <end position="782"/>
    </location>
</feature>
<dbReference type="CDD" id="cd00067">
    <property type="entry name" value="GAL4"/>
    <property type="match status" value="1"/>
</dbReference>
<dbReference type="PANTHER" id="PTHR31944:SF131">
    <property type="entry name" value="HEME-RESPONSIVE ZINC FINGER TRANSCRIPTION FACTOR HAP1"/>
    <property type="match status" value="1"/>
</dbReference>
<evidence type="ECO:0000256" key="7">
    <source>
        <dbReference type="SAM" id="Coils"/>
    </source>
</evidence>
<dbReference type="GO" id="GO:0005634">
    <property type="term" value="C:nucleus"/>
    <property type="evidence" value="ECO:0007669"/>
    <property type="project" value="TreeGrafter"/>
</dbReference>
<keyword evidence="6" id="KW-0539">Nucleus</keyword>
<name>A0AAV5QTB8_9ASCO</name>
<evidence type="ECO:0000256" key="8">
    <source>
        <dbReference type="SAM" id="MobiDB-lite"/>
    </source>
</evidence>
<evidence type="ECO:0000256" key="4">
    <source>
        <dbReference type="ARBA" id="ARBA00023125"/>
    </source>
</evidence>
<dbReference type="GO" id="GO:0016491">
    <property type="term" value="F:oxidoreductase activity"/>
    <property type="evidence" value="ECO:0007669"/>
    <property type="project" value="InterPro"/>
</dbReference>
<dbReference type="Pfam" id="PF04082">
    <property type="entry name" value="Fungal_trans"/>
    <property type="match status" value="1"/>
</dbReference>
<dbReference type="EMBL" id="BTFZ01000012">
    <property type="protein sequence ID" value="GMM37739.1"/>
    <property type="molecule type" value="Genomic_DNA"/>
</dbReference>
<protein>
    <submittedName>
        <fullName evidence="10">Hap1 protein</fullName>
    </submittedName>
</protein>
<dbReference type="AlphaFoldDB" id="A0AAV5QTB8"/>
<evidence type="ECO:0000256" key="2">
    <source>
        <dbReference type="ARBA" id="ARBA00022833"/>
    </source>
</evidence>
<evidence type="ECO:0000256" key="6">
    <source>
        <dbReference type="ARBA" id="ARBA00023242"/>
    </source>
</evidence>
<dbReference type="PROSITE" id="PS00063">
    <property type="entry name" value="ALDOKETO_REDUCTASE_3"/>
    <property type="match status" value="1"/>
</dbReference>
<keyword evidence="2" id="KW-0862">Zinc</keyword>
<dbReference type="InterPro" id="IPR051430">
    <property type="entry name" value="Fungal_TF_Env_Response"/>
</dbReference>
<sequence>MSTSSTSSNSPPDPLSMENMEPPGKIKKSRHRIPTSCNVCRKKKVKCDKLRPFCGSCIRSSSCNSCHYEVQPWDITNDIKQLNQRIIQLKQKNAELQSLVANYEVQITHLTNTVSSNDTTKERLLFTENQSNNTIFNNLHTPRFSNIKPTKDEDDDQIVDLVKDFDVLVIKENKLHHYGSTSFMSLATNEPIITDVFGKFLSCHKEIFRKYHNYHEVDEINDADTAILSACSGEKMSEIIDPINSILPPRHIFDKLLERFFSKCYLLMPFVDKQIFYIQLSRILRSNEHGDCFFIVPDRFQLVTVSMALIFLRFSFLTLPMDKVSGDSKNKNVDDLTMEMFSREINISPLFIEHAKNCLTNSSALKKANLQIVQAFLYLKFYKSQSPEDGDTGLDSLVSLSIIIQMAKSIGLNRDPSNFEFVDDARIRHVWRKIWFKLLQMDAQKSLNFGSQLLIPDDDSYDTELPYIGSDLQKTGSANPYESSIVRSIAIENQMVTIFRKISQVMMVIKQNPKRSVINKCVEDLEGFMQRIRPFQEFVNIGTISGAGSGRSFPDRCERATECMMGLEVHIIYSVLNHILTLTSSENEKESKKTYIGKSISSALSVFKFCHDYFKHPNHVFGDDLYKLVTPSVVIAMQRVYQMVCITVVRHSENFGSTITNANGGPMLSKEVIRWLTCNKQNIAKLCGIDSSDSQVLALQLYAYMEDMYRFYSELSETYFQAWMFCKILGMFMTYLIERHPIYRDFSNKLHAQRAVYHNKTSNVINSVDVSDNEPKQRHDPNIDPNKNFSLNNDIDGNLMNQFNDFLNSQLLQLDMYAENPRMDHWANLVDENGQTKLDYFNPYFDIENNINSEHHKVLLAEVEENKNNLGNVASNNGVNDDGMAIEDLGFDLNNIGGLNNADFLKSMMEHNAVGSNNSNLMATGDDGVAAPIFGGGPMSNSASIISPNTISDIQSQDFLNNIMNNNEINQQINGVMRSSSSSNMTGSSGISPSDINNSNGKNNNSNFINEPKSESSPSEVNYGMQIAKMMFGNV</sequence>
<dbReference type="GO" id="GO:0001228">
    <property type="term" value="F:DNA-binding transcription activator activity, RNA polymerase II-specific"/>
    <property type="evidence" value="ECO:0007669"/>
    <property type="project" value="TreeGrafter"/>
</dbReference>
<dbReference type="InterPro" id="IPR001138">
    <property type="entry name" value="Zn2Cys6_DnaBD"/>
</dbReference>
<feature type="region of interest" description="Disordered" evidence="8">
    <location>
        <begin position="1"/>
        <end position="30"/>
    </location>
</feature>
<feature type="region of interest" description="Disordered" evidence="8">
    <location>
        <begin position="767"/>
        <end position="786"/>
    </location>
</feature>
<feature type="compositionally biased region" description="Low complexity" evidence="8">
    <location>
        <begin position="1"/>
        <end position="10"/>
    </location>
</feature>
<evidence type="ECO:0000256" key="3">
    <source>
        <dbReference type="ARBA" id="ARBA00023015"/>
    </source>
</evidence>
<dbReference type="SUPFAM" id="SSF57701">
    <property type="entry name" value="Zn2/Cys6 DNA-binding domain"/>
    <property type="match status" value="1"/>
</dbReference>
<gene>
    <name evidence="10" type="ORF">DASC09_050640</name>
</gene>
<evidence type="ECO:0000313" key="10">
    <source>
        <dbReference type="EMBL" id="GMM37739.1"/>
    </source>
</evidence>
<dbReference type="PANTHER" id="PTHR31944">
    <property type="entry name" value="HEME-RESPONSIVE ZINC FINGER TRANSCRIPTION FACTOR HAP1"/>
    <property type="match status" value="1"/>
</dbReference>
<dbReference type="GO" id="GO:0006351">
    <property type="term" value="P:DNA-templated transcription"/>
    <property type="evidence" value="ECO:0007669"/>
    <property type="project" value="InterPro"/>
</dbReference>
<dbReference type="GO" id="GO:0000978">
    <property type="term" value="F:RNA polymerase II cis-regulatory region sequence-specific DNA binding"/>
    <property type="evidence" value="ECO:0007669"/>
    <property type="project" value="TreeGrafter"/>
</dbReference>
<keyword evidence="7" id="KW-0175">Coiled coil</keyword>
<feature type="coiled-coil region" evidence="7">
    <location>
        <begin position="79"/>
        <end position="113"/>
    </location>
</feature>
<dbReference type="Proteomes" id="UP001360560">
    <property type="component" value="Unassembled WGS sequence"/>
</dbReference>